<protein>
    <submittedName>
        <fullName evidence="1">Uncharacterized protein</fullName>
    </submittedName>
</protein>
<organism evidence="1 2">
    <name type="scientific">Entomophthora muscae</name>
    <dbReference type="NCBI Taxonomy" id="34485"/>
    <lineage>
        <taxon>Eukaryota</taxon>
        <taxon>Fungi</taxon>
        <taxon>Fungi incertae sedis</taxon>
        <taxon>Zoopagomycota</taxon>
        <taxon>Entomophthoromycotina</taxon>
        <taxon>Entomophthoromycetes</taxon>
        <taxon>Entomophthorales</taxon>
        <taxon>Entomophthoraceae</taxon>
        <taxon>Entomophthora</taxon>
    </lineage>
</organism>
<name>A0ACC2UBX2_9FUNG</name>
<proteinExistence type="predicted"/>
<reference evidence="1" key="1">
    <citation type="submission" date="2022-04" db="EMBL/GenBank/DDBJ databases">
        <title>Genome of the entomopathogenic fungus Entomophthora muscae.</title>
        <authorList>
            <person name="Elya C."/>
            <person name="Lovett B.R."/>
            <person name="Lee E."/>
            <person name="Macias A.M."/>
            <person name="Hajek A.E."/>
            <person name="De Bivort B.L."/>
            <person name="Kasson M.T."/>
            <person name="De Fine Licht H.H."/>
            <person name="Stajich J.E."/>
        </authorList>
    </citation>
    <scope>NUCLEOTIDE SEQUENCE</scope>
    <source>
        <strain evidence="1">Berkeley</strain>
    </source>
</reference>
<keyword evidence="2" id="KW-1185">Reference proteome</keyword>
<evidence type="ECO:0000313" key="2">
    <source>
        <dbReference type="Proteomes" id="UP001165960"/>
    </source>
</evidence>
<gene>
    <name evidence="1" type="ORF">DSO57_1023522</name>
</gene>
<accession>A0ACC2UBX2</accession>
<dbReference type="Proteomes" id="UP001165960">
    <property type="component" value="Unassembled WGS sequence"/>
</dbReference>
<comment type="caution">
    <text evidence="1">The sequence shown here is derived from an EMBL/GenBank/DDBJ whole genome shotgun (WGS) entry which is preliminary data.</text>
</comment>
<sequence>MTEFSSFGAGTNSPATFHAILELLRRECKLSPETEITIEGNPTVTVNKQAKGQSIETGKLRGFKEIGINRVSLGIQALNNSDLKAMGRDHSFEDGLRSLEAINLLFDNTTFDMIFGRPNQRLLSWENELKLALPFAKNHMSIYQLMIEPGTPLYKLQKKGLLPLPSQETMEDMYYTTIDIMAKHGFDHYEVSSFGRNEVVGSHNLSYWRGVDYIGIGPGAHGRAVLPAAGYRKCRTYRTLSPEHWLQSCEEVGHGLRKYEEMTLAECAKELVVLGLRTKLGVSLSQARALYSPLDDLLDFKVLASYAENGFITGSLSGTSHIAPTEKGLAVIDSILSDILKF</sequence>
<dbReference type="EMBL" id="QTSX02000833">
    <property type="protein sequence ID" value="KAJ9084535.1"/>
    <property type="molecule type" value="Genomic_DNA"/>
</dbReference>
<evidence type="ECO:0000313" key="1">
    <source>
        <dbReference type="EMBL" id="KAJ9084535.1"/>
    </source>
</evidence>